<proteinExistence type="predicted"/>
<dbReference type="AlphaFoldDB" id="A0AAN9ZDG0"/>
<dbReference type="EMBL" id="JAZDUA010000028">
    <property type="protein sequence ID" value="KAK7872146.1"/>
    <property type="molecule type" value="Genomic_DNA"/>
</dbReference>
<comment type="caution">
    <text evidence="1">The sequence shown here is derived from an EMBL/GenBank/DDBJ whole genome shotgun (WGS) entry which is preliminary data.</text>
</comment>
<sequence length="82" mass="9298">MRTYTLSGKGAEVHVRFSQTIDLANTPHEIALVSLQTAHTVTNIKEGCNDLHYAVPVDDGKGHITYELRHEITARHVHNRRR</sequence>
<evidence type="ECO:0000313" key="1">
    <source>
        <dbReference type="EMBL" id="KAK7872146.1"/>
    </source>
</evidence>
<name>A0AAN9ZDG0_9ORTH</name>
<organism evidence="1 2">
    <name type="scientific">Gryllus longicercus</name>
    <dbReference type="NCBI Taxonomy" id="2509291"/>
    <lineage>
        <taxon>Eukaryota</taxon>
        <taxon>Metazoa</taxon>
        <taxon>Ecdysozoa</taxon>
        <taxon>Arthropoda</taxon>
        <taxon>Hexapoda</taxon>
        <taxon>Insecta</taxon>
        <taxon>Pterygota</taxon>
        <taxon>Neoptera</taxon>
        <taxon>Polyneoptera</taxon>
        <taxon>Orthoptera</taxon>
        <taxon>Ensifera</taxon>
        <taxon>Gryllidea</taxon>
        <taxon>Grylloidea</taxon>
        <taxon>Gryllidae</taxon>
        <taxon>Gryllinae</taxon>
        <taxon>Gryllus</taxon>
    </lineage>
</organism>
<evidence type="ECO:0000313" key="2">
    <source>
        <dbReference type="Proteomes" id="UP001378592"/>
    </source>
</evidence>
<protein>
    <submittedName>
        <fullName evidence="1">Uncharacterized protein</fullName>
    </submittedName>
</protein>
<dbReference type="Proteomes" id="UP001378592">
    <property type="component" value="Unassembled WGS sequence"/>
</dbReference>
<gene>
    <name evidence="1" type="ORF">R5R35_001713</name>
</gene>
<keyword evidence="2" id="KW-1185">Reference proteome</keyword>
<accession>A0AAN9ZDG0</accession>
<reference evidence="1 2" key="1">
    <citation type="submission" date="2024-03" db="EMBL/GenBank/DDBJ databases">
        <title>The genome assembly and annotation of the cricket Gryllus longicercus Weissman &amp; Gray.</title>
        <authorList>
            <person name="Szrajer S."/>
            <person name="Gray D."/>
            <person name="Ylla G."/>
        </authorList>
    </citation>
    <scope>NUCLEOTIDE SEQUENCE [LARGE SCALE GENOMIC DNA]</scope>
    <source>
        <strain evidence="1">DAG 2021-001</strain>
        <tissue evidence="1">Whole body minus gut</tissue>
    </source>
</reference>